<keyword evidence="6 8" id="KW-1133">Transmembrane helix</keyword>
<feature type="transmembrane region" description="Helical" evidence="8">
    <location>
        <begin position="192"/>
        <end position="208"/>
    </location>
</feature>
<feature type="transmembrane region" description="Helical" evidence="8">
    <location>
        <begin position="12"/>
        <end position="30"/>
    </location>
</feature>
<feature type="transmembrane region" description="Helical" evidence="8">
    <location>
        <begin position="215"/>
        <end position="240"/>
    </location>
</feature>
<feature type="transmembrane region" description="Helical" evidence="8">
    <location>
        <begin position="42"/>
        <end position="63"/>
    </location>
</feature>
<feature type="transmembrane region" description="Helical" evidence="8">
    <location>
        <begin position="83"/>
        <end position="101"/>
    </location>
</feature>
<evidence type="ECO:0000256" key="2">
    <source>
        <dbReference type="ARBA" id="ARBA00007998"/>
    </source>
</evidence>
<keyword evidence="7 8" id="KW-0472">Membrane</keyword>
<comment type="similarity">
    <text evidence="2">Belongs to the amino acid-polyamine-organocation (APC) superfamily. Spore germination protein (SGP) (TC 2.A.3.9) family.</text>
</comment>
<gene>
    <name evidence="9" type="ORF">H7B67_18680</name>
</gene>
<dbReference type="AlphaFoldDB" id="A0A841SY12"/>
<dbReference type="GO" id="GO:0009847">
    <property type="term" value="P:spore germination"/>
    <property type="evidence" value="ECO:0007669"/>
    <property type="project" value="InterPro"/>
</dbReference>
<evidence type="ECO:0000256" key="3">
    <source>
        <dbReference type="ARBA" id="ARBA00022448"/>
    </source>
</evidence>
<evidence type="ECO:0000256" key="7">
    <source>
        <dbReference type="ARBA" id="ARBA00023136"/>
    </source>
</evidence>
<dbReference type="RefSeq" id="WP_185121379.1">
    <property type="nucleotide sequence ID" value="NZ_JACJVQ010000017.1"/>
</dbReference>
<dbReference type="InterPro" id="IPR004761">
    <property type="entry name" value="Spore_GerAB"/>
</dbReference>
<sequence length="367" mass="42149">MNRYADNSITTLQFIAIITGTQVSFGFIDIPYELHEHAGSDGWISLVIGWLVTTAASLVAIRLMKGYRQGTLLDLLAKYGGRWAGRAVACVLACYFAIFSYDGLIYSTRVIKSRILQETPIFITLFLILIPAYMVARNEVRNIGRYSEFALLASLWIPFIFSFTLRHANWLYLLPVLPEGWGPVFSTVPHTIYYFLGFFASVFLYPYLQKKERAGMAIVIALTLTLLSFLFISIVCFVFLSPDEFGTIYQPAIYLLKTVRLPFLEQVEGMFIVMYLMIFSIAWIPSLYFFSYSVNWTFGRTDPRLPLRLLIGTIIVSSYFYVPDYWQLIRLNKWLSGFGFVVEYVLPLVLLALLSLSKRYRTEVKQA</sequence>
<evidence type="ECO:0000256" key="6">
    <source>
        <dbReference type="ARBA" id="ARBA00022989"/>
    </source>
</evidence>
<evidence type="ECO:0000313" key="10">
    <source>
        <dbReference type="Proteomes" id="UP000535838"/>
    </source>
</evidence>
<dbReference type="Pfam" id="PF03845">
    <property type="entry name" value="Spore_permease"/>
    <property type="match status" value="1"/>
</dbReference>
<feature type="transmembrane region" description="Helical" evidence="8">
    <location>
        <begin position="270"/>
        <end position="293"/>
    </location>
</feature>
<keyword evidence="4" id="KW-0309">Germination</keyword>
<keyword evidence="3" id="KW-0813">Transport</keyword>
<organism evidence="9 10">
    <name type="scientific">Cohnella thailandensis</name>
    <dbReference type="NCBI Taxonomy" id="557557"/>
    <lineage>
        <taxon>Bacteria</taxon>
        <taxon>Bacillati</taxon>
        <taxon>Bacillota</taxon>
        <taxon>Bacilli</taxon>
        <taxon>Bacillales</taxon>
        <taxon>Paenibacillaceae</taxon>
        <taxon>Cohnella</taxon>
    </lineage>
</organism>
<dbReference type="Proteomes" id="UP000535838">
    <property type="component" value="Unassembled WGS sequence"/>
</dbReference>
<name>A0A841SY12_9BACL</name>
<evidence type="ECO:0000256" key="8">
    <source>
        <dbReference type="SAM" id="Phobius"/>
    </source>
</evidence>
<evidence type="ECO:0000256" key="5">
    <source>
        <dbReference type="ARBA" id="ARBA00022692"/>
    </source>
</evidence>
<dbReference type="Gene3D" id="1.20.1740.10">
    <property type="entry name" value="Amino acid/polyamine transporter I"/>
    <property type="match status" value="1"/>
</dbReference>
<proteinExistence type="inferred from homology"/>
<feature type="transmembrane region" description="Helical" evidence="8">
    <location>
        <begin position="334"/>
        <end position="356"/>
    </location>
</feature>
<evidence type="ECO:0000256" key="4">
    <source>
        <dbReference type="ARBA" id="ARBA00022544"/>
    </source>
</evidence>
<feature type="transmembrane region" description="Helical" evidence="8">
    <location>
        <begin position="121"/>
        <end position="137"/>
    </location>
</feature>
<protein>
    <submittedName>
        <fullName evidence="9">Endospore germination permease</fullName>
    </submittedName>
</protein>
<comment type="caution">
    <text evidence="9">The sequence shown here is derived from an EMBL/GenBank/DDBJ whole genome shotgun (WGS) entry which is preliminary data.</text>
</comment>
<reference evidence="9 10" key="1">
    <citation type="submission" date="2020-08" db="EMBL/GenBank/DDBJ databases">
        <title>Cohnella phylogeny.</title>
        <authorList>
            <person name="Dunlap C."/>
        </authorList>
    </citation>
    <scope>NUCLEOTIDE SEQUENCE [LARGE SCALE GENOMIC DNA]</scope>
    <source>
        <strain evidence="9 10">DSM 25241</strain>
    </source>
</reference>
<keyword evidence="10" id="KW-1185">Reference proteome</keyword>
<evidence type="ECO:0000256" key="1">
    <source>
        <dbReference type="ARBA" id="ARBA00004141"/>
    </source>
</evidence>
<comment type="subcellular location">
    <subcellularLocation>
        <location evidence="1">Membrane</location>
        <topology evidence="1">Multi-pass membrane protein</topology>
    </subcellularLocation>
</comment>
<accession>A0A841SY12</accession>
<feature type="transmembrane region" description="Helical" evidence="8">
    <location>
        <begin position="305"/>
        <end position="322"/>
    </location>
</feature>
<evidence type="ECO:0000313" key="9">
    <source>
        <dbReference type="EMBL" id="MBB6636152.1"/>
    </source>
</evidence>
<dbReference type="PANTHER" id="PTHR34975:SF2">
    <property type="entry name" value="SPORE GERMINATION PROTEIN A2"/>
    <property type="match status" value="1"/>
</dbReference>
<dbReference type="NCBIfam" id="TIGR00912">
    <property type="entry name" value="2A0309"/>
    <property type="match status" value="1"/>
</dbReference>
<dbReference type="EMBL" id="JACJVQ010000017">
    <property type="protein sequence ID" value="MBB6636152.1"/>
    <property type="molecule type" value="Genomic_DNA"/>
</dbReference>
<dbReference type="GO" id="GO:0016020">
    <property type="term" value="C:membrane"/>
    <property type="evidence" value="ECO:0007669"/>
    <property type="project" value="UniProtKB-SubCell"/>
</dbReference>
<keyword evidence="5 8" id="KW-0812">Transmembrane</keyword>
<feature type="transmembrane region" description="Helical" evidence="8">
    <location>
        <begin position="149"/>
        <end position="172"/>
    </location>
</feature>
<dbReference type="PANTHER" id="PTHR34975">
    <property type="entry name" value="SPORE GERMINATION PROTEIN A2"/>
    <property type="match status" value="1"/>
</dbReference>